<protein>
    <submittedName>
        <fullName evidence="7">Signal peptide peptidase A. Serine peptidase. MEROPS family S49</fullName>
    </submittedName>
</protein>
<evidence type="ECO:0000256" key="1">
    <source>
        <dbReference type="ARBA" id="ARBA00008683"/>
    </source>
</evidence>
<dbReference type="SUPFAM" id="SSF52096">
    <property type="entry name" value="ClpP/crotonase"/>
    <property type="match status" value="1"/>
</dbReference>
<dbReference type="Pfam" id="PF01343">
    <property type="entry name" value="Peptidase_S49"/>
    <property type="match status" value="1"/>
</dbReference>
<dbReference type="Gene3D" id="3.90.226.10">
    <property type="entry name" value="2-enoyl-CoA Hydratase, Chain A, domain 1"/>
    <property type="match status" value="1"/>
</dbReference>
<comment type="similarity">
    <text evidence="1">Belongs to the peptidase S49 family.</text>
</comment>
<evidence type="ECO:0000313" key="8">
    <source>
        <dbReference type="Proteomes" id="UP000001784"/>
    </source>
</evidence>
<dbReference type="InterPro" id="IPR004635">
    <property type="entry name" value="Pept_S49_SppA"/>
</dbReference>
<dbReference type="InterPro" id="IPR002142">
    <property type="entry name" value="Peptidase_S49"/>
</dbReference>
<evidence type="ECO:0000259" key="6">
    <source>
        <dbReference type="Pfam" id="PF01343"/>
    </source>
</evidence>
<dbReference type="GO" id="GO:0006508">
    <property type="term" value="P:proteolysis"/>
    <property type="evidence" value="ECO:0007669"/>
    <property type="project" value="UniProtKB-KW"/>
</dbReference>
<dbReference type="FunCoup" id="A0LK50">
    <property type="interactions" value="108"/>
</dbReference>
<dbReference type="InParanoid" id="A0LK50"/>
<keyword evidence="5" id="KW-0812">Transmembrane</keyword>
<proteinExistence type="inferred from homology"/>
<dbReference type="KEGG" id="sfu:Sfum_2119"/>
<feature type="transmembrane region" description="Helical" evidence="5">
    <location>
        <begin position="6"/>
        <end position="25"/>
    </location>
</feature>
<evidence type="ECO:0000256" key="5">
    <source>
        <dbReference type="SAM" id="Phobius"/>
    </source>
</evidence>
<feature type="domain" description="Peptidase S49" evidence="6">
    <location>
        <begin position="94"/>
        <end position="239"/>
    </location>
</feature>
<organism evidence="7 8">
    <name type="scientific">Syntrophobacter fumaroxidans (strain DSM 10017 / MPOB)</name>
    <dbReference type="NCBI Taxonomy" id="335543"/>
    <lineage>
        <taxon>Bacteria</taxon>
        <taxon>Pseudomonadati</taxon>
        <taxon>Thermodesulfobacteriota</taxon>
        <taxon>Syntrophobacteria</taxon>
        <taxon>Syntrophobacterales</taxon>
        <taxon>Syntrophobacteraceae</taxon>
        <taxon>Syntrophobacter</taxon>
    </lineage>
</organism>
<dbReference type="Gene3D" id="6.20.330.10">
    <property type="match status" value="1"/>
</dbReference>
<dbReference type="AlphaFoldDB" id="A0LK50"/>
<dbReference type="OrthoDB" id="9764363at2"/>
<reference evidence="7 8" key="1">
    <citation type="submission" date="2006-10" db="EMBL/GenBank/DDBJ databases">
        <title>Complete sequence of Syntrophobacter fumaroxidans MPOB.</title>
        <authorList>
            <consortium name="US DOE Joint Genome Institute"/>
            <person name="Copeland A."/>
            <person name="Lucas S."/>
            <person name="Lapidus A."/>
            <person name="Barry K."/>
            <person name="Detter J.C."/>
            <person name="Glavina del Rio T."/>
            <person name="Hammon N."/>
            <person name="Israni S."/>
            <person name="Pitluck S."/>
            <person name="Goltsman E.G."/>
            <person name="Martinez M."/>
            <person name="Schmutz J."/>
            <person name="Larimer F."/>
            <person name="Land M."/>
            <person name="Hauser L."/>
            <person name="Kyrpides N."/>
            <person name="Kim E."/>
            <person name="Boone D.R."/>
            <person name="Brockman F."/>
            <person name="Culley D."/>
            <person name="Ferry J."/>
            <person name="Gunsalus R."/>
            <person name="McInerney M.J."/>
            <person name="Morrison M."/>
            <person name="Plugge C."/>
            <person name="Rohlin L."/>
            <person name="Scholten J."/>
            <person name="Sieber J."/>
            <person name="Stams A.J.M."/>
            <person name="Worm P."/>
            <person name="Henstra A.M."/>
            <person name="Richardson P."/>
        </authorList>
    </citation>
    <scope>NUCLEOTIDE SEQUENCE [LARGE SCALE GENOMIC DNA]</scope>
    <source>
        <strain evidence="8">DSM 10017 / MPOB</strain>
    </source>
</reference>
<evidence type="ECO:0000313" key="7">
    <source>
        <dbReference type="EMBL" id="ABK17802.1"/>
    </source>
</evidence>
<evidence type="ECO:0000256" key="2">
    <source>
        <dbReference type="ARBA" id="ARBA00022670"/>
    </source>
</evidence>
<dbReference type="STRING" id="335543.Sfum_2119"/>
<keyword evidence="5" id="KW-0472">Membrane</keyword>
<keyword evidence="2" id="KW-0645">Protease</keyword>
<dbReference type="Proteomes" id="UP000001784">
    <property type="component" value="Chromosome"/>
</dbReference>
<dbReference type="GO" id="GO:0008236">
    <property type="term" value="F:serine-type peptidase activity"/>
    <property type="evidence" value="ECO:0007669"/>
    <property type="project" value="UniProtKB-KW"/>
</dbReference>
<keyword evidence="5" id="KW-1133">Transmembrane helix</keyword>
<dbReference type="eggNOG" id="COG0616">
    <property type="taxonomic scope" value="Bacteria"/>
</dbReference>
<dbReference type="PANTHER" id="PTHR42987:SF7">
    <property type="entry name" value="SIGNAL PEPTIDE PEPTIDASE SPPA-RELATED"/>
    <property type="match status" value="1"/>
</dbReference>
<keyword evidence="8" id="KW-1185">Reference proteome</keyword>
<keyword evidence="3" id="KW-0378">Hydrolase</keyword>
<dbReference type="NCBIfam" id="TIGR00706">
    <property type="entry name" value="SppA_dom"/>
    <property type="match status" value="1"/>
</dbReference>
<name>A0LK50_SYNFM</name>
<dbReference type="PANTHER" id="PTHR42987">
    <property type="entry name" value="PEPTIDASE S49"/>
    <property type="match status" value="1"/>
</dbReference>
<accession>A0LK50</accession>
<dbReference type="InterPro" id="IPR029045">
    <property type="entry name" value="ClpP/crotonase-like_dom_sf"/>
</dbReference>
<evidence type="ECO:0000256" key="3">
    <source>
        <dbReference type="ARBA" id="ARBA00022801"/>
    </source>
</evidence>
<dbReference type="RefSeq" id="WP_011698971.1">
    <property type="nucleotide sequence ID" value="NC_008554.1"/>
</dbReference>
<gene>
    <name evidence="7" type="ordered locus">Sfum_2119</name>
</gene>
<dbReference type="HOGENOM" id="CLU_046540_0_0_7"/>
<evidence type="ECO:0000256" key="4">
    <source>
        <dbReference type="ARBA" id="ARBA00022825"/>
    </source>
</evidence>
<dbReference type="EMBL" id="CP000478">
    <property type="protein sequence ID" value="ABK17802.1"/>
    <property type="molecule type" value="Genomic_DNA"/>
</dbReference>
<dbReference type="CDD" id="cd07023">
    <property type="entry name" value="S49_Sppa_N_C"/>
    <property type="match status" value="1"/>
</dbReference>
<keyword evidence="4" id="KW-0720">Serine protease</keyword>
<dbReference type="InterPro" id="IPR047272">
    <property type="entry name" value="S49_SppA_C"/>
</dbReference>
<sequence>MKRRTLWFIVISFFVFCGFIVWLLGSDSDFFKGSNRIGVVEIKGTISNASEVLKSIKEFRKDQSIRAILVRIDSPGGGVGPSQEIYRELKRTIKHKPVVASLGGIAASGGYYIASAANRIVASPGTITGSIGVIMYLPMLRDLFGKIGYEMVTIKAGRYKDIGNPGREMTPEEKEIMQASMDEAHRQFIRDVAAGRKMPEEKIREIADGRIILGQTAKELGLVDELGNFEDAVDAAVALGHVKGEADIVYAKKKRMSLLDLLLGSDASEKLSTWLDEPGASLRYQAPFAQ</sequence>